<gene>
    <name evidence="1" type="ORF">SAMN02799615_03776</name>
</gene>
<organism evidence="1 2">
    <name type="scientific">Dyella marensis</name>
    <dbReference type="NCBI Taxonomy" id="500610"/>
    <lineage>
        <taxon>Bacteria</taxon>
        <taxon>Pseudomonadati</taxon>
        <taxon>Pseudomonadota</taxon>
        <taxon>Gammaproteobacteria</taxon>
        <taxon>Lysobacterales</taxon>
        <taxon>Rhodanobacteraceae</taxon>
        <taxon>Dyella</taxon>
    </lineage>
</organism>
<protein>
    <submittedName>
        <fullName evidence="1">Uncharacterized protein</fullName>
    </submittedName>
</protein>
<dbReference type="Proteomes" id="UP000199477">
    <property type="component" value="Unassembled WGS sequence"/>
</dbReference>
<dbReference type="STRING" id="500610.SAMN02799615_03776"/>
<name>A0A1I2J2B3_9GAMM</name>
<dbReference type="RefSeq" id="WP_051548804.1">
    <property type="nucleotide sequence ID" value="NZ_FONH01000020.1"/>
</dbReference>
<proteinExistence type="predicted"/>
<evidence type="ECO:0000313" key="2">
    <source>
        <dbReference type="Proteomes" id="UP000199477"/>
    </source>
</evidence>
<keyword evidence="2" id="KW-1185">Reference proteome</keyword>
<dbReference type="AlphaFoldDB" id="A0A1I2J2B3"/>
<dbReference type="EMBL" id="FONH01000020">
    <property type="protein sequence ID" value="SFF48130.1"/>
    <property type="molecule type" value="Genomic_DNA"/>
</dbReference>
<reference evidence="2" key="1">
    <citation type="submission" date="2016-10" db="EMBL/GenBank/DDBJ databases">
        <authorList>
            <person name="Varghese N."/>
            <person name="Submissions S."/>
        </authorList>
    </citation>
    <scope>NUCLEOTIDE SEQUENCE [LARGE SCALE GENOMIC DNA]</scope>
    <source>
        <strain evidence="2">UNC178MFTsu3.1</strain>
    </source>
</reference>
<evidence type="ECO:0000313" key="1">
    <source>
        <dbReference type="EMBL" id="SFF48130.1"/>
    </source>
</evidence>
<sequence length="164" mass="18235">MNAAPSQDLTARQALERMLELIRGIHGITDVTPELLQRTMGKDVRRIEEGHFGFGQRLPGNWAFSVERYLLQPHDVPQLELGFDPIPNAEAAAVTACEPDYAAFTSSLEGMGFARHSACGEHGRWLYDAFDKPGIHVEVHPMLARAKDDADAQGTRCVQRVLLR</sequence>
<accession>A0A1I2J2B3</accession>